<evidence type="ECO:0000313" key="1">
    <source>
        <dbReference type="EMBL" id="AOZ64486.1"/>
    </source>
</evidence>
<name>A0A1I9SCA9_9CAUD</name>
<proteinExistence type="predicted"/>
<sequence length="72" mass="7904">MMRIGDLFTCADVETRPCAHCAALAVDLGDRTVHFEVADTGARTAWVECYSVVRGRRGDRRKYTGTIAELAA</sequence>
<accession>A0A1I9SCA9</accession>
<organism evidence="1 2">
    <name type="scientific">Mycobacterium phage PhancyPhin</name>
    <dbReference type="NCBI Taxonomy" id="1897438"/>
    <lineage>
        <taxon>Viruses</taxon>
        <taxon>Duplodnaviria</taxon>
        <taxon>Heunggongvirae</taxon>
        <taxon>Uroviricota</taxon>
        <taxon>Caudoviricetes</taxon>
        <taxon>Nclasvirinae</taxon>
        <taxon>Charlievirus</taxon>
        <taxon>Charlievirus redi</taxon>
    </lineage>
</organism>
<evidence type="ECO:0000313" key="2">
    <source>
        <dbReference type="Proteomes" id="UP000221881"/>
    </source>
</evidence>
<dbReference type="EMBL" id="KX756439">
    <property type="protein sequence ID" value="AOZ64486.1"/>
    <property type="molecule type" value="Genomic_DNA"/>
</dbReference>
<protein>
    <submittedName>
        <fullName evidence="1">Uncharacterized protein</fullName>
    </submittedName>
</protein>
<gene>
    <name evidence="1" type="ORF">SEA_PHANCYPHIN_58</name>
</gene>
<dbReference type="Proteomes" id="UP000221881">
    <property type="component" value="Segment"/>
</dbReference>
<reference evidence="2" key="1">
    <citation type="submission" date="2016-08" db="EMBL/GenBank/DDBJ databases">
        <authorList>
            <person name="Ahmed F."/>
            <person name="Bandayrel A."/>
            <person name="Anderson R."/>
            <person name="Medellin R."/>
            <person name="Mendez A."/>
            <person name="Mendoza F."/>
            <person name="Morales A."/>
            <person name="Perez T."/>
            <person name="Ramos J."/>
            <person name="Vu K."/>
            <person name="Sadana R."/>
            <person name="Saha S."/>
            <person name="Butela K.A."/>
            <person name="Garlena R.A."/>
            <person name="Russell D.A."/>
            <person name="Pope W.H."/>
            <person name="Jacobs-Sera D."/>
            <person name="Hendrix R.W."/>
            <person name="Hatfull G.F."/>
        </authorList>
    </citation>
    <scope>NUCLEOTIDE SEQUENCE [LARGE SCALE GENOMIC DNA]</scope>
</reference>